<feature type="domain" description="Lipocalin/cytosolic fatty-acid binding" evidence="3">
    <location>
        <begin position="36"/>
        <end position="185"/>
    </location>
</feature>
<evidence type="ECO:0000313" key="4">
    <source>
        <dbReference type="EMBL" id="QPT38995.1"/>
    </source>
</evidence>
<evidence type="ECO:0000313" key="5">
    <source>
        <dbReference type="EMBL" id="SUA54392.1"/>
    </source>
</evidence>
<dbReference type="GO" id="GO:0009279">
    <property type="term" value="C:cell outer membrane"/>
    <property type="evidence" value="ECO:0007669"/>
    <property type="project" value="UniProtKB-SubCell"/>
</dbReference>
<dbReference type="Gene3D" id="2.40.128.20">
    <property type="match status" value="1"/>
</dbReference>
<dbReference type="InterPro" id="IPR000566">
    <property type="entry name" value="Lipocln_cytosolic_FA-bd_dom"/>
</dbReference>
<dbReference type="Proteomes" id="UP000254603">
    <property type="component" value="Unassembled WGS sequence"/>
</dbReference>
<dbReference type="OrthoDB" id="9793905at2"/>
<keyword evidence="2" id="KW-0472">Membrane</keyword>
<dbReference type="Pfam" id="PF08212">
    <property type="entry name" value="Lipocalin_2"/>
    <property type="match status" value="1"/>
</dbReference>
<gene>
    <name evidence="5" type="primary">blc</name>
    <name evidence="4" type="ORF">I6G29_07185</name>
    <name evidence="5" type="ORF">NCTC11997_01499</name>
</gene>
<feature type="chain" id="PRO_5016488675" description="Outer membrane lipoprotein Blc" evidence="2">
    <location>
        <begin position="23"/>
        <end position="196"/>
    </location>
</feature>
<dbReference type="SUPFAM" id="SSF50814">
    <property type="entry name" value="Lipocalins"/>
    <property type="match status" value="1"/>
</dbReference>
<dbReference type="GO" id="GO:0006950">
    <property type="term" value="P:response to stress"/>
    <property type="evidence" value="ECO:0007669"/>
    <property type="project" value="UniProtKB-ARBA"/>
</dbReference>
<evidence type="ECO:0000256" key="2">
    <source>
        <dbReference type="PIRNR" id="PIRNR036893"/>
    </source>
</evidence>
<dbReference type="InterPro" id="IPR022271">
    <property type="entry name" value="Lipocalin_ApoD"/>
</dbReference>
<dbReference type="GO" id="GO:0008289">
    <property type="term" value="F:lipid binding"/>
    <property type="evidence" value="ECO:0007669"/>
    <property type="project" value="UniProtKB-UniRule"/>
</dbReference>
<keyword evidence="2" id="KW-0998">Cell outer membrane</keyword>
<comment type="subunit">
    <text evidence="2">Homodimer.</text>
</comment>
<dbReference type="PROSITE" id="PS51257">
    <property type="entry name" value="PROKAR_LIPOPROTEIN"/>
    <property type="match status" value="1"/>
</dbReference>
<reference evidence="4 7" key="2">
    <citation type="submission" date="2020-12" db="EMBL/GenBank/DDBJ databases">
        <title>FDA dAtabase for Regulatory Grade micrObial Sequences (FDA-ARGOS): Supporting development and validation of Infectious Disease Dx tests.</title>
        <authorList>
            <person name="Sproer C."/>
            <person name="Gronow S."/>
            <person name="Severitt S."/>
            <person name="Schroder I."/>
            <person name="Tallon L."/>
            <person name="Sadzewicz L."/>
            <person name="Zhao X."/>
            <person name="Boylan J."/>
            <person name="Ott S."/>
            <person name="Bowen H."/>
            <person name="Vavikolanu K."/>
            <person name="Mehta A."/>
            <person name="Aluvathingal J."/>
            <person name="Nadendla S."/>
            <person name="Lowell S."/>
            <person name="Myers T."/>
            <person name="Yan Y."/>
            <person name="Sichtig H."/>
        </authorList>
    </citation>
    <scope>NUCLEOTIDE SEQUENCE [LARGE SCALE GENOMIC DNA]</scope>
    <source>
        <strain evidence="4 7">FDAARGOS_872</strain>
    </source>
</reference>
<dbReference type="EMBL" id="UGSB01000001">
    <property type="protein sequence ID" value="SUA54392.1"/>
    <property type="molecule type" value="Genomic_DNA"/>
</dbReference>
<dbReference type="InterPro" id="IPR047202">
    <property type="entry name" value="Lipocalin_Blc-like_dom"/>
</dbReference>
<dbReference type="PANTHER" id="PTHR10612:SF34">
    <property type="entry name" value="APOLIPOPROTEIN D"/>
    <property type="match status" value="1"/>
</dbReference>
<dbReference type="PIRSF" id="PIRSF036893">
    <property type="entry name" value="Lipocalin_ApoD"/>
    <property type="match status" value="1"/>
</dbReference>
<keyword evidence="2" id="KW-0732">Signal</keyword>
<dbReference type="RefSeq" id="WP_018574738.1">
    <property type="nucleotide sequence ID" value="NZ_CP065725.1"/>
</dbReference>
<comment type="function">
    <text evidence="2">Involved in the storage or transport of lipids necessary for membrane maintenance under stressful conditions. Displays a binding preference for lysophospholipids.</text>
</comment>
<keyword evidence="2" id="KW-0446">Lipid-binding</keyword>
<name>A0A378XFA9_9BURK</name>
<feature type="signal peptide" evidence="2">
    <location>
        <begin position="1"/>
        <end position="22"/>
    </location>
</feature>
<dbReference type="InterPro" id="IPR012674">
    <property type="entry name" value="Calycin"/>
</dbReference>
<dbReference type="AlphaFoldDB" id="A0A378XFA9"/>
<reference evidence="5 6" key="1">
    <citation type="submission" date="2018-06" db="EMBL/GenBank/DDBJ databases">
        <authorList>
            <consortium name="Pathogen Informatics"/>
            <person name="Doyle S."/>
        </authorList>
    </citation>
    <scope>NUCLEOTIDE SEQUENCE [LARGE SCALE GENOMIC DNA]</scope>
    <source>
        <strain evidence="5 6">NCTC11997</strain>
    </source>
</reference>
<dbReference type="Proteomes" id="UP000594903">
    <property type="component" value="Chromosome"/>
</dbReference>
<evidence type="ECO:0000259" key="3">
    <source>
        <dbReference type="Pfam" id="PF08212"/>
    </source>
</evidence>
<evidence type="ECO:0000256" key="1">
    <source>
        <dbReference type="ARBA" id="ARBA00006889"/>
    </source>
</evidence>
<dbReference type="EMBL" id="CP065725">
    <property type="protein sequence ID" value="QPT38995.1"/>
    <property type="molecule type" value="Genomic_DNA"/>
</dbReference>
<evidence type="ECO:0000313" key="6">
    <source>
        <dbReference type="Proteomes" id="UP000254603"/>
    </source>
</evidence>
<keyword evidence="2 5" id="KW-0449">Lipoprotein</keyword>
<accession>A0A378XFA9</accession>
<comment type="subcellular location">
    <subcellularLocation>
        <location evidence="2">Cell outer membrane</location>
    </subcellularLocation>
</comment>
<protein>
    <recommendedName>
        <fullName evidence="2">Outer membrane lipoprotein Blc</fullName>
    </recommendedName>
</protein>
<keyword evidence="7" id="KW-1185">Reference proteome</keyword>
<dbReference type="CDD" id="cd19438">
    <property type="entry name" value="lipocalin_Blc-like"/>
    <property type="match status" value="1"/>
</dbReference>
<dbReference type="PANTHER" id="PTHR10612">
    <property type="entry name" value="APOLIPOPROTEIN D"/>
    <property type="match status" value="1"/>
</dbReference>
<evidence type="ECO:0000313" key="7">
    <source>
        <dbReference type="Proteomes" id="UP000594903"/>
    </source>
</evidence>
<proteinExistence type="inferred from homology"/>
<organism evidence="5 6">
    <name type="scientific">Oligella ureolytica</name>
    <dbReference type="NCBI Taxonomy" id="90244"/>
    <lineage>
        <taxon>Bacteria</taxon>
        <taxon>Pseudomonadati</taxon>
        <taxon>Pseudomonadota</taxon>
        <taxon>Betaproteobacteria</taxon>
        <taxon>Burkholderiales</taxon>
        <taxon>Alcaligenaceae</taxon>
        <taxon>Oligella</taxon>
    </lineage>
</organism>
<comment type="similarity">
    <text evidence="1 2">Belongs to the calycin superfamily. Lipocalin family.</text>
</comment>
<sequence>MKKILTLSALAILAGCSSTSTSLETEHAPLPIQQDVDLEKYVGTWHEQARLPHRFQEQCVADVQADYVLNDDQTLKVTNSCRTANGSITTAIGEGRLSSDIEPTDPAKLEVRFAPTWLSWSPKVWGDYWILKLQGDYEYSLVGTPDREYLWVLSREKEADQAVVKELLDYAATQGFDIEKVERSNQELVSGVATAK</sequence>